<keyword evidence="7" id="KW-0732">Signal</keyword>
<evidence type="ECO:0000256" key="3">
    <source>
        <dbReference type="ARBA" id="ARBA00020552"/>
    </source>
</evidence>
<evidence type="ECO:0000313" key="8">
    <source>
        <dbReference type="EMBL" id="PWE58021.1"/>
    </source>
</evidence>
<feature type="chain" id="PRO_5015744242" description="Lectin-like protein BA14k" evidence="7">
    <location>
        <begin position="28"/>
        <end position="173"/>
    </location>
</feature>
<dbReference type="OrthoDB" id="8117189at2"/>
<dbReference type="Proteomes" id="UP000245252">
    <property type="component" value="Unassembled WGS sequence"/>
</dbReference>
<keyword evidence="9" id="KW-1185">Reference proteome</keyword>
<comment type="subcellular location">
    <subcellularLocation>
        <location evidence="1">Membrane</location>
        <topology evidence="1">Single-pass membrane protein</topology>
    </subcellularLocation>
</comment>
<dbReference type="Pfam" id="PF07886">
    <property type="entry name" value="BA14K"/>
    <property type="match status" value="1"/>
</dbReference>
<evidence type="ECO:0000256" key="2">
    <source>
        <dbReference type="ARBA" id="ARBA00010270"/>
    </source>
</evidence>
<organism evidence="8 9">
    <name type="scientific">Metarhizobium album</name>
    <dbReference type="NCBI Taxonomy" id="2182425"/>
    <lineage>
        <taxon>Bacteria</taxon>
        <taxon>Pseudomonadati</taxon>
        <taxon>Pseudomonadota</taxon>
        <taxon>Alphaproteobacteria</taxon>
        <taxon>Hyphomicrobiales</taxon>
        <taxon>Rhizobiaceae</taxon>
        <taxon>Metarhizobium</taxon>
    </lineage>
</organism>
<evidence type="ECO:0000256" key="7">
    <source>
        <dbReference type="SAM" id="SignalP"/>
    </source>
</evidence>
<name>A0A2U2DXI1_9HYPH</name>
<accession>A0A2U2DXI1</accession>
<dbReference type="AlphaFoldDB" id="A0A2U2DXI1"/>
<gene>
    <name evidence="8" type="ORF">DEM27_02190</name>
</gene>
<proteinExistence type="inferred from homology"/>
<comment type="function">
    <text evidence="6">Has immunoglobulin-binding and hemagglutination properties, and can bind to mannose. Essential for virulence. May be involved in LPS biosynthesis or polysaccharide transport.</text>
</comment>
<dbReference type="GO" id="GO:0030246">
    <property type="term" value="F:carbohydrate binding"/>
    <property type="evidence" value="ECO:0007669"/>
    <property type="project" value="UniProtKB-KW"/>
</dbReference>
<keyword evidence="4" id="KW-1003">Cell membrane</keyword>
<dbReference type="EMBL" id="QFBC01000001">
    <property type="protein sequence ID" value="PWE58021.1"/>
    <property type="molecule type" value="Genomic_DNA"/>
</dbReference>
<evidence type="ECO:0000256" key="5">
    <source>
        <dbReference type="ARBA" id="ARBA00022734"/>
    </source>
</evidence>
<reference evidence="8 9" key="1">
    <citation type="submission" date="2018-05" db="EMBL/GenBank/DDBJ databases">
        <title>The draft genome of strain NS-104.</title>
        <authorList>
            <person name="Hang P."/>
            <person name="Jiang J."/>
        </authorList>
    </citation>
    <scope>NUCLEOTIDE SEQUENCE [LARGE SCALE GENOMIC DNA]</scope>
    <source>
        <strain evidence="8 9">NS-104</strain>
    </source>
</reference>
<evidence type="ECO:0000256" key="4">
    <source>
        <dbReference type="ARBA" id="ARBA00022475"/>
    </source>
</evidence>
<protein>
    <recommendedName>
        <fullName evidence="3">Lectin-like protein BA14k</fullName>
    </recommendedName>
</protein>
<sequence length="173" mass="20280">MNKWMARIATVGLSMAVVFSSMVPSSAMPLPQVSRAESPVVNVAEQGARVYPNEWRHNRNWRGDRRGWRGDRGWRHGRNWDRRGDRRHGWYNGHRGYRDYRRGYRRHGGYWFPLAAFGAGAIIGGAMSQPRVYRNVGSDHVSWCQNRWRSYRAYDNTYQPYNGPRRVCVSPYS</sequence>
<evidence type="ECO:0000256" key="6">
    <source>
        <dbReference type="ARBA" id="ARBA00025321"/>
    </source>
</evidence>
<dbReference type="RefSeq" id="WP_109456538.1">
    <property type="nucleotide sequence ID" value="NZ_QFBC01000001.1"/>
</dbReference>
<evidence type="ECO:0000313" key="9">
    <source>
        <dbReference type="Proteomes" id="UP000245252"/>
    </source>
</evidence>
<keyword evidence="5" id="KW-0430">Lectin</keyword>
<feature type="signal peptide" evidence="7">
    <location>
        <begin position="1"/>
        <end position="27"/>
    </location>
</feature>
<evidence type="ECO:0000256" key="1">
    <source>
        <dbReference type="ARBA" id="ARBA00004167"/>
    </source>
</evidence>
<comment type="similarity">
    <text evidence="2">Belongs to the BA14k family.</text>
</comment>
<keyword evidence="4" id="KW-0472">Membrane</keyword>
<dbReference type="InterPro" id="IPR012413">
    <property type="entry name" value="BA14K"/>
</dbReference>
<comment type="caution">
    <text evidence="8">The sequence shown here is derived from an EMBL/GenBank/DDBJ whole genome shotgun (WGS) entry which is preliminary data.</text>
</comment>
<dbReference type="GO" id="GO:0016020">
    <property type="term" value="C:membrane"/>
    <property type="evidence" value="ECO:0007669"/>
    <property type="project" value="UniProtKB-SubCell"/>
</dbReference>